<organism evidence="2 3">
    <name type="scientific">Stratiformator vulcanicus</name>
    <dbReference type="NCBI Taxonomy" id="2527980"/>
    <lineage>
        <taxon>Bacteria</taxon>
        <taxon>Pseudomonadati</taxon>
        <taxon>Planctomycetota</taxon>
        <taxon>Planctomycetia</taxon>
        <taxon>Planctomycetales</taxon>
        <taxon>Planctomycetaceae</taxon>
        <taxon>Stratiformator</taxon>
    </lineage>
</organism>
<sequence>MSEAADASSNRLAEETSPYLQQHASNPVDWYPWGEEALTKAREEDKPIFLSIGYSACHWCHVMEHESFENADIAAVMNENFVCIKVDREERPDLDQIYMNAVVAMTGHGGWPMSVFLMPDRRPFFGGTYWPPTSRMNMPGFRDILTHIHRAWVDRRGDVENGAAELTNAVATMSVPDDKPQQLGIGALQNAMQKLVRSADREHGGFGRAPKFPHAMDLRVLLRCYKRFGNDEALEVVNLTLDKMARGGIYDHLGGGFHRYATDAKWLVPHFEKMLYDNALLVPTYLEAYQATGNEQYARVVWETCDYVLREMTSSEGGFFSTQDADSEGEEGKFFVWSKQEIDFYLADHEEDSGVFNWAYGVTEKGNWEGKSILERQPYTAEEDTPFGLDAAGLERVLEELRSQLFNARESRIHPGRDEKVLTGWNGLMIAAMAQAGAVLNDERYTQAAASAAKFVLKNLVKEDRLLHAYKDGRSRFNAYLDDYACLIDGLVELYQANFDERWITEAVQLAEQMIARYADEEAGGFFYTAVDHEELIVRQKDAQDNATPAGNTMAATALLKLARLTTRTDFEDRAIGTLDAISGVVASSPLAAGQGLIALDFLLGPTQEIVIVDPNQSEEGNEMVAEVRKGFRPNQVLVRTTGDTEGPLKTLIRGKASPDGKTKAFVCEKGVCHEPVGDVASLKAQLS</sequence>
<dbReference type="GO" id="GO:0016787">
    <property type="term" value="F:hydrolase activity"/>
    <property type="evidence" value="ECO:0007669"/>
    <property type="project" value="UniProtKB-KW"/>
</dbReference>
<dbReference type="EMBL" id="CP036268">
    <property type="protein sequence ID" value="QDT38968.1"/>
    <property type="molecule type" value="Genomic_DNA"/>
</dbReference>
<name>A0A517R503_9PLAN</name>
<evidence type="ECO:0000313" key="3">
    <source>
        <dbReference type="Proteomes" id="UP000317318"/>
    </source>
</evidence>
<evidence type="ECO:0000259" key="1">
    <source>
        <dbReference type="Pfam" id="PF03190"/>
    </source>
</evidence>
<dbReference type="PIRSF" id="PIRSF006402">
    <property type="entry name" value="UCP006402_thioredoxin"/>
    <property type="match status" value="1"/>
</dbReference>
<dbReference type="InterPro" id="IPR004879">
    <property type="entry name" value="Ssp411-like_TRX"/>
</dbReference>
<dbReference type="InterPro" id="IPR008928">
    <property type="entry name" value="6-hairpin_glycosidase_sf"/>
</dbReference>
<protein>
    <submittedName>
        <fullName evidence="2">Glycosyl Hydrolase Family 88</fullName>
    </submittedName>
</protein>
<dbReference type="InterPro" id="IPR036249">
    <property type="entry name" value="Thioredoxin-like_sf"/>
</dbReference>
<dbReference type="AlphaFoldDB" id="A0A517R503"/>
<gene>
    <name evidence="2" type="ORF">Pan189_33680</name>
</gene>
<dbReference type="OrthoDB" id="9762614at2"/>
<dbReference type="Proteomes" id="UP000317318">
    <property type="component" value="Chromosome"/>
</dbReference>
<dbReference type="RefSeq" id="WP_145365063.1">
    <property type="nucleotide sequence ID" value="NZ_CP036268.1"/>
</dbReference>
<proteinExistence type="predicted"/>
<dbReference type="Pfam" id="PF03190">
    <property type="entry name" value="Thioredox_DsbH"/>
    <property type="match status" value="1"/>
</dbReference>
<dbReference type="InterPro" id="IPR012341">
    <property type="entry name" value="6hp_glycosidase-like_sf"/>
</dbReference>
<keyword evidence="3" id="KW-1185">Reference proteome</keyword>
<keyword evidence="2" id="KW-0378">Hydrolase</keyword>
<dbReference type="Gene3D" id="3.40.30.10">
    <property type="entry name" value="Glutaredoxin"/>
    <property type="match status" value="1"/>
</dbReference>
<dbReference type="GO" id="GO:0005975">
    <property type="term" value="P:carbohydrate metabolic process"/>
    <property type="evidence" value="ECO:0007669"/>
    <property type="project" value="InterPro"/>
</dbReference>
<dbReference type="KEGG" id="svp:Pan189_33680"/>
<reference evidence="2 3" key="1">
    <citation type="submission" date="2019-02" db="EMBL/GenBank/DDBJ databases">
        <title>Deep-cultivation of Planctomycetes and their phenomic and genomic characterization uncovers novel biology.</title>
        <authorList>
            <person name="Wiegand S."/>
            <person name="Jogler M."/>
            <person name="Boedeker C."/>
            <person name="Pinto D."/>
            <person name="Vollmers J."/>
            <person name="Rivas-Marin E."/>
            <person name="Kohn T."/>
            <person name="Peeters S.H."/>
            <person name="Heuer A."/>
            <person name="Rast P."/>
            <person name="Oberbeckmann S."/>
            <person name="Bunk B."/>
            <person name="Jeske O."/>
            <person name="Meyerdierks A."/>
            <person name="Storesund J.E."/>
            <person name="Kallscheuer N."/>
            <person name="Luecker S."/>
            <person name="Lage O.M."/>
            <person name="Pohl T."/>
            <person name="Merkel B.J."/>
            <person name="Hornburger P."/>
            <person name="Mueller R.-W."/>
            <person name="Bruemmer F."/>
            <person name="Labrenz M."/>
            <person name="Spormann A.M."/>
            <person name="Op den Camp H."/>
            <person name="Overmann J."/>
            <person name="Amann R."/>
            <person name="Jetten M.S.M."/>
            <person name="Mascher T."/>
            <person name="Medema M.H."/>
            <person name="Devos D.P."/>
            <person name="Kaster A.-K."/>
            <person name="Ovreas L."/>
            <person name="Rohde M."/>
            <person name="Galperin M.Y."/>
            <person name="Jogler C."/>
        </authorList>
    </citation>
    <scope>NUCLEOTIDE SEQUENCE [LARGE SCALE GENOMIC DNA]</scope>
    <source>
        <strain evidence="2 3">Pan189</strain>
    </source>
</reference>
<dbReference type="PANTHER" id="PTHR42899">
    <property type="entry name" value="SPERMATOGENESIS-ASSOCIATED PROTEIN 20"/>
    <property type="match status" value="1"/>
</dbReference>
<dbReference type="SUPFAM" id="SSF48208">
    <property type="entry name" value="Six-hairpin glycosidases"/>
    <property type="match status" value="1"/>
</dbReference>
<evidence type="ECO:0000313" key="2">
    <source>
        <dbReference type="EMBL" id="QDT38968.1"/>
    </source>
</evidence>
<dbReference type="Gene3D" id="1.50.10.10">
    <property type="match status" value="2"/>
</dbReference>
<dbReference type="InterPro" id="IPR024705">
    <property type="entry name" value="Ssp411"/>
</dbReference>
<feature type="domain" description="Spermatogenesis-associated protein 20-like TRX" evidence="1">
    <location>
        <begin position="10"/>
        <end position="170"/>
    </location>
</feature>
<dbReference type="CDD" id="cd02955">
    <property type="entry name" value="SSP411"/>
    <property type="match status" value="1"/>
</dbReference>
<accession>A0A517R503</accession>
<dbReference type="PANTHER" id="PTHR42899:SF1">
    <property type="entry name" value="SPERMATOGENESIS-ASSOCIATED PROTEIN 20"/>
    <property type="match status" value="1"/>
</dbReference>
<dbReference type="SUPFAM" id="SSF52833">
    <property type="entry name" value="Thioredoxin-like"/>
    <property type="match status" value="1"/>
</dbReference>